<dbReference type="Gene3D" id="3.40.630.30">
    <property type="match status" value="1"/>
</dbReference>
<dbReference type="PANTHER" id="PTHR43617:SF22">
    <property type="entry name" value="L-AMINO ACID N-ACETYLTRANSFERASE AAAT"/>
    <property type="match status" value="1"/>
</dbReference>
<dbReference type="STRING" id="86416.Clopa_2361"/>
<dbReference type="PROSITE" id="PS51186">
    <property type="entry name" value="GNAT"/>
    <property type="match status" value="1"/>
</dbReference>
<dbReference type="AlphaFoldDB" id="R4KC75"/>
<dbReference type="KEGG" id="cpas:Clopa_2361"/>
<dbReference type="eggNOG" id="COG0456">
    <property type="taxonomic scope" value="Bacteria"/>
</dbReference>
<feature type="domain" description="N-acetyltransferase" evidence="1">
    <location>
        <begin position="1"/>
        <end position="165"/>
    </location>
</feature>
<dbReference type="GO" id="GO:0016747">
    <property type="term" value="F:acyltransferase activity, transferring groups other than amino-acyl groups"/>
    <property type="evidence" value="ECO:0007669"/>
    <property type="project" value="InterPro"/>
</dbReference>
<dbReference type="OrthoDB" id="9796381at2"/>
<dbReference type="PANTHER" id="PTHR43617">
    <property type="entry name" value="L-AMINO ACID N-ACETYLTRANSFERASE"/>
    <property type="match status" value="1"/>
</dbReference>
<organism evidence="2 3">
    <name type="scientific">Clostridium pasteurianum BC1</name>
    <dbReference type="NCBI Taxonomy" id="86416"/>
    <lineage>
        <taxon>Bacteria</taxon>
        <taxon>Bacillati</taxon>
        <taxon>Bacillota</taxon>
        <taxon>Clostridia</taxon>
        <taxon>Eubacteriales</taxon>
        <taxon>Clostridiaceae</taxon>
        <taxon>Clostridium</taxon>
    </lineage>
</organism>
<dbReference type="PATRIC" id="fig|86416.3.peg.2343"/>
<dbReference type="Proteomes" id="UP000013523">
    <property type="component" value="Chromosome"/>
</dbReference>
<keyword evidence="3" id="KW-1185">Reference proteome</keyword>
<proteinExistence type="predicted"/>
<dbReference type="InterPro" id="IPR000182">
    <property type="entry name" value="GNAT_dom"/>
</dbReference>
<protein>
    <submittedName>
        <fullName evidence="2">Acetyltransferase</fullName>
    </submittedName>
</protein>
<evidence type="ECO:0000313" key="3">
    <source>
        <dbReference type="Proteomes" id="UP000013523"/>
    </source>
</evidence>
<evidence type="ECO:0000259" key="1">
    <source>
        <dbReference type="PROSITE" id="PS51186"/>
    </source>
</evidence>
<sequence>MKIEKGTTEDINEMMKIIKATVADMHEQKIYQWDHTYPSKEIIIEDIHEENLYVYRDENIIKGFVVLNEYQDKEYEELDWKYNKGKKLVIHRLCVNPKYKGKGIATKLIEYADIYCRDNNYAAIRLDTFIDNKPACRLYEKKGYSVVGALEFRMGVFYCFEKALEPITTYI</sequence>
<evidence type="ECO:0000313" key="2">
    <source>
        <dbReference type="EMBL" id="AGK97225.1"/>
    </source>
</evidence>
<dbReference type="HOGENOM" id="CLU_013985_13_2_9"/>
<dbReference type="InterPro" id="IPR016181">
    <property type="entry name" value="Acyl_CoA_acyltransferase"/>
</dbReference>
<dbReference type="CDD" id="cd04301">
    <property type="entry name" value="NAT_SF"/>
    <property type="match status" value="1"/>
</dbReference>
<name>R4KC75_CLOPA</name>
<dbReference type="Pfam" id="PF00583">
    <property type="entry name" value="Acetyltransf_1"/>
    <property type="match status" value="1"/>
</dbReference>
<gene>
    <name evidence="2" type="ORF">Clopa_2361</name>
</gene>
<reference evidence="2 3" key="1">
    <citation type="submission" date="2012-01" db="EMBL/GenBank/DDBJ databases">
        <title>Complete sequence of chromosome of Clostridium pasteurianum BC1.</title>
        <authorList>
            <consortium name="US DOE Joint Genome Institute"/>
            <person name="Lucas S."/>
            <person name="Han J."/>
            <person name="Lapidus A."/>
            <person name="Cheng J.-F."/>
            <person name="Goodwin L."/>
            <person name="Pitluck S."/>
            <person name="Peters L."/>
            <person name="Mikhailova N."/>
            <person name="Teshima H."/>
            <person name="Detter J.C."/>
            <person name="Han C."/>
            <person name="Tapia R."/>
            <person name="Land M."/>
            <person name="Hauser L."/>
            <person name="Kyrpides N."/>
            <person name="Ivanova N."/>
            <person name="Pagani I."/>
            <person name="Dunn J."/>
            <person name="Taghavi S."/>
            <person name="Francis A."/>
            <person name="van der Lelie D."/>
            <person name="Woyke T."/>
        </authorList>
    </citation>
    <scope>NUCLEOTIDE SEQUENCE [LARGE SCALE GENOMIC DNA]</scope>
    <source>
        <strain evidence="2 3">BC1</strain>
    </source>
</reference>
<dbReference type="EMBL" id="CP003261">
    <property type="protein sequence ID" value="AGK97225.1"/>
    <property type="molecule type" value="Genomic_DNA"/>
</dbReference>
<dbReference type="InterPro" id="IPR050276">
    <property type="entry name" value="MshD_Acetyltransferase"/>
</dbReference>
<dbReference type="SUPFAM" id="SSF55729">
    <property type="entry name" value="Acyl-CoA N-acyltransferases (Nat)"/>
    <property type="match status" value="1"/>
</dbReference>
<accession>R4KC75</accession>
<keyword evidence="2" id="KW-0808">Transferase</keyword>
<dbReference type="RefSeq" id="WP_015615529.1">
    <property type="nucleotide sequence ID" value="NC_021182.1"/>
</dbReference>